<dbReference type="WBParaSite" id="JU765_v2.g13362.t1">
    <property type="protein sequence ID" value="JU765_v2.g13362.t1"/>
    <property type="gene ID" value="JU765_v2.g13362"/>
</dbReference>
<evidence type="ECO:0000313" key="1">
    <source>
        <dbReference type="Proteomes" id="UP000887576"/>
    </source>
</evidence>
<organism evidence="1 2">
    <name type="scientific">Panagrolaimus sp. JU765</name>
    <dbReference type="NCBI Taxonomy" id="591449"/>
    <lineage>
        <taxon>Eukaryota</taxon>
        <taxon>Metazoa</taxon>
        <taxon>Ecdysozoa</taxon>
        <taxon>Nematoda</taxon>
        <taxon>Chromadorea</taxon>
        <taxon>Rhabditida</taxon>
        <taxon>Tylenchina</taxon>
        <taxon>Panagrolaimomorpha</taxon>
        <taxon>Panagrolaimoidea</taxon>
        <taxon>Panagrolaimidae</taxon>
        <taxon>Panagrolaimus</taxon>
    </lineage>
</organism>
<reference evidence="2" key="1">
    <citation type="submission" date="2022-11" db="UniProtKB">
        <authorList>
            <consortium name="WormBaseParasite"/>
        </authorList>
    </citation>
    <scope>IDENTIFICATION</scope>
</reference>
<evidence type="ECO:0000313" key="2">
    <source>
        <dbReference type="WBParaSite" id="JU765_v2.g13362.t1"/>
    </source>
</evidence>
<name>A0AC34Q5Z6_9BILA</name>
<dbReference type="Proteomes" id="UP000887576">
    <property type="component" value="Unplaced"/>
</dbReference>
<proteinExistence type="predicted"/>
<accession>A0AC34Q5Z6</accession>
<sequence length="421" mass="48667">MESDPLPECLNTSQCREIYIRAQVPLEFALYLYGYVMPFIVAVTVATNSFIVLVLSHRYLRTPTNVVLLAMAVTELLTGLSCLPWLLYYYTFDGYKVDEEFGLPPFWCTMFPYMASILPSIFHTAAIWLTVFLAVQRYIYICMPKLVRNYCTNRRSKQAIVIICMIAVWIYAPELFVTYNESFTVIDTENHAVRRICVRVRTAFIQMVGSNIYYYIIYGLHTLLSHTVPCILLVIFTWKLIAAIREADKRHAYLTSNSVTKKRYAMNADVESSDMGESPSVPPSKSFKKAARMRSSINESKRIQGLKQNTRMLIVVILLFLVTEIPAAMIFSLHVSTVALQITYIQKHYHLLNKLLIIRNVLIVVSYPFRFAIYCGMSQQFRQVVRSMLTEKVIFPCEKKARRIGRPTTTRMDTTQTDDRR</sequence>
<protein>
    <submittedName>
        <fullName evidence="2">G-protein coupled receptors family 1 profile domain-containing protein</fullName>
    </submittedName>
</protein>